<dbReference type="AlphaFoldDB" id="A0A1H2DNE9"/>
<evidence type="ECO:0000313" key="2">
    <source>
        <dbReference type="Proteomes" id="UP000182882"/>
    </source>
</evidence>
<name>A0A1H2DNE9_9PROT</name>
<protein>
    <recommendedName>
        <fullName evidence="3">Hemolysin-type calcium-binding repeat-containing protein</fullName>
    </recommendedName>
</protein>
<dbReference type="InterPro" id="IPR011049">
    <property type="entry name" value="Serralysin-like_metalloprot_C"/>
</dbReference>
<dbReference type="Pfam" id="PF00353">
    <property type="entry name" value="HemolysinCabind"/>
    <property type="match status" value="2"/>
</dbReference>
<proteinExistence type="predicted"/>
<dbReference type="GO" id="GO:0005509">
    <property type="term" value="F:calcium ion binding"/>
    <property type="evidence" value="ECO:0007669"/>
    <property type="project" value="InterPro"/>
</dbReference>
<accession>A0A1H2DNE9</accession>
<keyword evidence="2" id="KW-1185">Reference proteome</keyword>
<dbReference type="InterPro" id="IPR001343">
    <property type="entry name" value="Hemolysn_Ca-bd"/>
</dbReference>
<dbReference type="RefSeq" id="WP_062558427.1">
    <property type="nucleotide sequence ID" value="NZ_CP013341.1"/>
</dbReference>
<reference evidence="2" key="1">
    <citation type="submission" date="2016-10" db="EMBL/GenBank/DDBJ databases">
        <authorList>
            <person name="Varghese N."/>
            <person name="Submissions S."/>
        </authorList>
    </citation>
    <scope>NUCLEOTIDE SEQUENCE [LARGE SCALE GENOMIC DNA]</scope>
    <source>
        <strain evidence="2">Nm10</strain>
    </source>
</reference>
<dbReference type="EMBL" id="FNLN01000001">
    <property type="protein sequence ID" value="SDT84261.1"/>
    <property type="molecule type" value="Genomic_DNA"/>
</dbReference>
<evidence type="ECO:0008006" key="3">
    <source>
        <dbReference type="Google" id="ProtNLM"/>
    </source>
</evidence>
<sequence length="766" mass="77106">MAISKEQETEVLKVTAGLFNAAPGGDYLTEMANMVEGGMTIPQLADFLAAHPLFTNGIMGGRVTTEDQVEALMNNFGLVADGVEGSAATQAEDFFTGQIDSGVGFGAIIVEAVTFLSQDPATLPAEFADTAALLSNKALVAELYSKEHSSADLAKLQSILGGVTASTPTTEEDAMAYLDSIGEGANVGGTLALTFGADILTGGAGNDTFIASIVNDGAGTLVNSLENLDILDGAAGRDTLNATLDGDTISPAISNLEVINVRAVTSSSVDFGDTTGAEQIWNNVSSSLQTLTFTTAPIAATFGIRNTRSTTDIDTFDDVTGTEDNLNLAAVGAGNDTTNAVVDSSTDAAAIETMSIAATGDNFLDVAAFSAITGLTVTGKGTLSAVVDTTALETVDASGSTGGVTVDLSAATLDLTVTGGAGNDDVTAGTGDDTIDLGAGDDRVAFATGTIDGNDTVEGGDEGEDTLAIDGDDVASLDGTVQTGFEVLELTTATGAVTFDNADFGVTKVVLSGDVTSAGDLTIDNFEAGTLEIQATQTANNILVTSVGAEDNLAVLINADAAVAVNGLDVTGVETVSVTTTADTDDTTFTAIETDGVTGLTFAGAGDVIITDITDADNTNNGATKIGAIDLIGQTGGVQMAANSLGYGTTFTLANLGETAAGTFDFDDVNGGDEASELFGATGFRDRFEFTTEFTGDVAISDIEVGGDVTDDKIDLSAFGLASDDDLTITDVAAGVLIENDAFGGGRILLVGVTGADVNASDFIFS</sequence>
<dbReference type="Gene3D" id="2.150.10.10">
    <property type="entry name" value="Serralysin-like metalloprotease, C-terminal"/>
    <property type="match status" value="1"/>
</dbReference>
<gene>
    <name evidence="1" type="ORF">SAMN05216406_101195</name>
</gene>
<dbReference type="PRINTS" id="PR00313">
    <property type="entry name" value="CABNDNGRPT"/>
</dbReference>
<evidence type="ECO:0000313" key="1">
    <source>
        <dbReference type="EMBL" id="SDT84261.1"/>
    </source>
</evidence>
<organism evidence="1 2">
    <name type="scientific">Nitrosomonas ureae</name>
    <dbReference type="NCBI Taxonomy" id="44577"/>
    <lineage>
        <taxon>Bacteria</taxon>
        <taxon>Pseudomonadati</taxon>
        <taxon>Pseudomonadota</taxon>
        <taxon>Betaproteobacteria</taxon>
        <taxon>Nitrosomonadales</taxon>
        <taxon>Nitrosomonadaceae</taxon>
        <taxon>Nitrosomonas</taxon>
    </lineage>
</organism>
<dbReference type="Proteomes" id="UP000182882">
    <property type="component" value="Unassembled WGS sequence"/>
</dbReference>
<dbReference type="KEGG" id="nur:ATY38_05520"/>